<dbReference type="Proteomes" id="UP000321533">
    <property type="component" value="Chromosome"/>
</dbReference>
<dbReference type="InterPro" id="IPR051474">
    <property type="entry name" value="Anti-sigma-K/W_factor"/>
</dbReference>
<name>A0A5B8VBU9_9BACT</name>
<evidence type="ECO:0000313" key="4">
    <source>
        <dbReference type="Proteomes" id="UP000321533"/>
    </source>
</evidence>
<dbReference type="GO" id="GO:0016989">
    <property type="term" value="F:sigma factor antagonist activity"/>
    <property type="evidence" value="ECO:0007669"/>
    <property type="project" value="TreeGrafter"/>
</dbReference>
<dbReference type="KEGG" id="pgin:FRZ67_10740"/>
<evidence type="ECO:0000256" key="1">
    <source>
        <dbReference type="SAM" id="Phobius"/>
    </source>
</evidence>
<sequence>MDTKAYIESGVIESYVLGLASADEAAELELLCMQHADIKNAVDEFAALIEANAFNNAVTPPPTVKDKVMLALSEEFEKEKNKIVPVIPLHTGNTDAETVTVAPKPTWRYLAAASIILLVVSTALNFYFYSNYKTSNEKYVALLEERNSLQAKNDVNLTRLNDYEESMHIIQNPDVQKIDLPGIKGHENTFAAVYWDSKTKDVYLLPAKMDALPSDKQYQLWAIVDGKPVSAGLVEDCNGLCKMSNVPKASMFAITVEPKGGSQSPHLDAMVVAGAVKI</sequence>
<proteinExistence type="predicted"/>
<feature type="domain" description="Anti-sigma K factor RskA C-terminal" evidence="2">
    <location>
        <begin position="111"/>
        <end position="266"/>
    </location>
</feature>
<keyword evidence="1" id="KW-1133">Transmembrane helix</keyword>
<dbReference type="Pfam" id="PF10099">
    <property type="entry name" value="RskA_C"/>
    <property type="match status" value="1"/>
</dbReference>
<protein>
    <submittedName>
        <fullName evidence="3">Anti-sigma factor</fullName>
    </submittedName>
</protein>
<dbReference type="InterPro" id="IPR018764">
    <property type="entry name" value="RskA_C"/>
</dbReference>
<dbReference type="EMBL" id="CP042435">
    <property type="protein sequence ID" value="QEC67748.1"/>
    <property type="molecule type" value="Genomic_DNA"/>
</dbReference>
<dbReference type="GO" id="GO:0005886">
    <property type="term" value="C:plasma membrane"/>
    <property type="evidence" value="ECO:0007669"/>
    <property type="project" value="InterPro"/>
</dbReference>
<dbReference type="GO" id="GO:0006417">
    <property type="term" value="P:regulation of translation"/>
    <property type="evidence" value="ECO:0007669"/>
    <property type="project" value="TreeGrafter"/>
</dbReference>
<dbReference type="PANTHER" id="PTHR37461">
    <property type="entry name" value="ANTI-SIGMA-K FACTOR RSKA"/>
    <property type="match status" value="1"/>
</dbReference>
<keyword evidence="1" id="KW-0812">Transmembrane</keyword>
<feature type="transmembrane region" description="Helical" evidence="1">
    <location>
        <begin position="109"/>
        <end position="129"/>
    </location>
</feature>
<dbReference type="AlphaFoldDB" id="A0A5B8VBU9"/>
<accession>A0A5B8VBU9</accession>
<dbReference type="OrthoDB" id="1420916at2"/>
<keyword evidence="4" id="KW-1185">Reference proteome</keyword>
<evidence type="ECO:0000313" key="3">
    <source>
        <dbReference type="EMBL" id="QEC67748.1"/>
    </source>
</evidence>
<reference evidence="3 4" key="1">
    <citation type="journal article" date="2016" name="Int. J. Syst. Evol. Microbiol.">
        <title>Panacibacter ginsenosidivorans gen. nov., sp. nov., with ginsenoside converting activity isolated from soil of a ginseng field.</title>
        <authorList>
            <person name="Siddiqi M.Z."/>
            <person name="Muhammad Shafi S."/>
            <person name="Choi K.D."/>
            <person name="Im W.T."/>
        </authorList>
    </citation>
    <scope>NUCLEOTIDE SEQUENCE [LARGE SCALE GENOMIC DNA]</scope>
    <source>
        <strain evidence="3 4">Gsoil1550</strain>
    </source>
</reference>
<dbReference type="PANTHER" id="PTHR37461:SF1">
    <property type="entry name" value="ANTI-SIGMA-K FACTOR RSKA"/>
    <property type="match status" value="1"/>
</dbReference>
<evidence type="ECO:0000259" key="2">
    <source>
        <dbReference type="Pfam" id="PF10099"/>
    </source>
</evidence>
<organism evidence="3 4">
    <name type="scientific">Panacibacter ginsenosidivorans</name>
    <dbReference type="NCBI Taxonomy" id="1813871"/>
    <lineage>
        <taxon>Bacteria</taxon>
        <taxon>Pseudomonadati</taxon>
        <taxon>Bacteroidota</taxon>
        <taxon>Chitinophagia</taxon>
        <taxon>Chitinophagales</taxon>
        <taxon>Chitinophagaceae</taxon>
        <taxon>Panacibacter</taxon>
    </lineage>
</organism>
<dbReference type="RefSeq" id="WP_147189555.1">
    <property type="nucleotide sequence ID" value="NZ_CP042435.1"/>
</dbReference>
<gene>
    <name evidence="3" type="ORF">FRZ67_10740</name>
</gene>
<keyword evidence="1" id="KW-0472">Membrane</keyword>